<dbReference type="Proteomes" id="UP000193920">
    <property type="component" value="Unassembled WGS sequence"/>
</dbReference>
<keyword evidence="4" id="KW-0472">Membrane</keyword>
<feature type="region of interest" description="Disordered" evidence="3">
    <location>
        <begin position="184"/>
        <end position="235"/>
    </location>
</feature>
<comment type="caution">
    <text evidence="6">The sequence shown here is derived from an EMBL/GenBank/DDBJ whole genome shotgun (WGS) entry which is preliminary data.</text>
</comment>
<keyword evidence="4" id="KW-1133">Transmembrane helix</keyword>
<organism evidence="6 7">
    <name type="scientific">Neocallimastix californiae</name>
    <dbReference type="NCBI Taxonomy" id="1754190"/>
    <lineage>
        <taxon>Eukaryota</taxon>
        <taxon>Fungi</taxon>
        <taxon>Fungi incertae sedis</taxon>
        <taxon>Chytridiomycota</taxon>
        <taxon>Chytridiomycota incertae sedis</taxon>
        <taxon>Neocallimastigomycetes</taxon>
        <taxon>Neocallimastigales</taxon>
        <taxon>Neocallimastigaceae</taxon>
        <taxon>Neocallimastix</taxon>
    </lineage>
</organism>
<feature type="transmembrane region" description="Helical" evidence="4">
    <location>
        <begin position="305"/>
        <end position="326"/>
    </location>
</feature>
<proteinExistence type="predicted"/>
<feature type="compositionally biased region" description="Low complexity" evidence="3">
    <location>
        <begin position="249"/>
        <end position="274"/>
    </location>
</feature>
<dbReference type="AlphaFoldDB" id="A0A1Y2FTG4"/>
<dbReference type="EMBL" id="MCOG01000001">
    <property type="protein sequence ID" value="ORY87239.1"/>
    <property type="molecule type" value="Genomic_DNA"/>
</dbReference>
<reference evidence="6 7" key="1">
    <citation type="submission" date="2016-08" db="EMBL/GenBank/DDBJ databases">
        <title>A Parts List for Fungal Cellulosomes Revealed by Comparative Genomics.</title>
        <authorList>
            <consortium name="DOE Joint Genome Institute"/>
            <person name="Haitjema C.H."/>
            <person name="Gilmore S.P."/>
            <person name="Henske J.K."/>
            <person name="Solomon K.V."/>
            <person name="De Groot R."/>
            <person name="Kuo A."/>
            <person name="Mondo S.J."/>
            <person name="Salamov A.A."/>
            <person name="Labutti K."/>
            <person name="Zhao Z."/>
            <person name="Chiniquy J."/>
            <person name="Barry K."/>
            <person name="Brewer H.M."/>
            <person name="Purvine S.O."/>
            <person name="Wright A.T."/>
            <person name="Boxma B."/>
            <person name="Van Alen T."/>
            <person name="Hackstein J.H."/>
            <person name="Baker S.E."/>
            <person name="Grigoriev I.V."/>
            <person name="O'Malley M.A."/>
        </authorList>
    </citation>
    <scope>NUCLEOTIDE SEQUENCE [LARGE SCALE GENOMIC DNA]</scope>
    <source>
        <strain evidence="6 7">G1</strain>
    </source>
</reference>
<feature type="compositionally biased region" description="Low complexity" evidence="3">
    <location>
        <begin position="211"/>
        <end position="235"/>
    </location>
</feature>
<protein>
    <recommendedName>
        <fullName evidence="5">SH3 domain-containing protein</fullName>
    </recommendedName>
</protein>
<evidence type="ECO:0000256" key="3">
    <source>
        <dbReference type="SAM" id="MobiDB-lite"/>
    </source>
</evidence>
<accession>A0A1Y2FTG4</accession>
<dbReference type="OrthoDB" id="5340910at2759"/>
<feature type="domain" description="SH3" evidence="5">
    <location>
        <begin position="704"/>
        <end position="765"/>
    </location>
</feature>
<evidence type="ECO:0000256" key="2">
    <source>
        <dbReference type="PROSITE-ProRule" id="PRU00192"/>
    </source>
</evidence>
<dbReference type="Pfam" id="PF14604">
    <property type="entry name" value="SH3_9"/>
    <property type="match status" value="1"/>
</dbReference>
<keyword evidence="4" id="KW-0812">Transmembrane</keyword>
<feature type="compositionally biased region" description="Low complexity" evidence="3">
    <location>
        <begin position="451"/>
        <end position="472"/>
    </location>
</feature>
<evidence type="ECO:0000256" key="4">
    <source>
        <dbReference type="SAM" id="Phobius"/>
    </source>
</evidence>
<sequence>MIFKNLRNILVSSIIITKFVKAIYIFESPHIPNENDCFELGQNSNDNSKCKQFIGYFLPKTDKYSDYTSFSSYISSVILNDDILNREFLQPVGCNGSASSISSREEMFCSYVLYDAITNNRCQGNNSFSRPSNYICSSKCLNYVNQMKSVCPSGSYGNSGINILEDVCSDFKNCGDIKAIPNSVSTKADSKNEQSTDSNKLNPSLLDENKIIGGLNNNNNNKVNVTNSNLTNSNTQSINTQTVDVRNQNQNQNQNNNNNNSNNSNNNNNGNNNSIRTDDNDNNSNTKYDNSTERNGDNDSINKNILYTLGFMVPISLFVGFGFIYYRKKANNKPSEFDKESYSYHIASNHSSGASQSLNSISSSIGNSQQQNKVFPIGVSEIKNVPITIPITNKNIEEQDNMATNCVAELISTATMINAANNANNNIQPITPNEVNISVNTRYNTLNSYHSSNSPNVSGTSSLSNSIQTSSSSYNKKLPSYVINQTRESNNTSLNVNINPVSLKPNISTQINLLSPKSPDSEASPIVDLSISHENDPLLHIRKTNSFYHSSVSSESKKYNSFISPISPIMTERTSVIHSNDGKEKRESYTNHLLTNSILVANKIDEEFDEEDNGGNENNRNHDHENENDLNSIDEENIGLEEENSNLRPSKIFSTEISDINNVENSSTRFNNGISITIDNVDVDDNNNPDISSSRSSKYSSAKIPLSVMTVVQEFEPRMEDELALQINDRILLLKVFDDGWAVGLNQMTGKQGVFPMEYVVSSELIKSTNKFASQIEYRNVLPSRTQSQAFSNISFTSTTINDSVIHLTDCDFDYTTSMSKSQSLSSSKYYTKSSVMDGLRKSRINNKSIIEN</sequence>
<evidence type="ECO:0000259" key="5">
    <source>
        <dbReference type="PROSITE" id="PS50002"/>
    </source>
</evidence>
<evidence type="ECO:0000256" key="1">
    <source>
        <dbReference type="ARBA" id="ARBA00022443"/>
    </source>
</evidence>
<name>A0A1Y2FTG4_9FUNG</name>
<keyword evidence="1 2" id="KW-0728">SH3 domain</keyword>
<gene>
    <name evidence="6" type="ORF">LY90DRAFT_767</name>
</gene>
<dbReference type="SMART" id="SM00326">
    <property type="entry name" value="SH3"/>
    <property type="match status" value="1"/>
</dbReference>
<evidence type="ECO:0000313" key="6">
    <source>
        <dbReference type="EMBL" id="ORY87239.1"/>
    </source>
</evidence>
<dbReference type="InterPro" id="IPR036028">
    <property type="entry name" value="SH3-like_dom_sf"/>
</dbReference>
<feature type="region of interest" description="Disordered" evidence="3">
    <location>
        <begin position="609"/>
        <end position="630"/>
    </location>
</feature>
<dbReference type="InterPro" id="IPR001452">
    <property type="entry name" value="SH3_domain"/>
</dbReference>
<dbReference type="Gene3D" id="2.30.30.40">
    <property type="entry name" value="SH3 Domains"/>
    <property type="match status" value="1"/>
</dbReference>
<dbReference type="SUPFAM" id="SSF50044">
    <property type="entry name" value="SH3-domain"/>
    <property type="match status" value="1"/>
</dbReference>
<dbReference type="PROSITE" id="PS50002">
    <property type="entry name" value="SH3"/>
    <property type="match status" value="1"/>
</dbReference>
<dbReference type="STRING" id="1754190.A0A1Y2FTG4"/>
<evidence type="ECO:0000313" key="7">
    <source>
        <dbReference type="Proteomes" id="UP000193920"/>
    </source>
</evidence>
<feature type="region of interest" description="Disordered" evidence="3">
    <location>
        <begin position="249"/>
        <end position="300"/>
    </location>
</feature>
<feature type="region of interest" description="Disordered" evidence="3">
    <location>
        <begin position="450"/>
        <end position="472"/>
    </location>
</feature>
<keyword evidence="7" id="KW-1185">Reference proteome</keyword>